<dbReference type="PANTHER" id="PTHR11203">
    <property type="entry name" value="CLEAVAGE AND POLYADENYLATION SPECIFICITY FACTOR FAMILY MEMBER"/>
    <property type="match status" value="1"/>
</dbReference>
<dbReference type="InterPro" id="IPR022712">
    <property type="entry name" value="Beta_Casp"/>
</dbReference>
<dbReference type="CDD" id="cd16295">
    <property type="entry name" value="TTHA0252-CPSF-like_MBL-fold"/>
    <property type="match status" value="1"/>
</dbReference>
<dbReference type="Gene3D" id="3.40.50.10890">
    <property type="match status" value="1"/>
</dbReference>
<dbReference type="SMART" id="SM00849">
    <property type="entry name" value="Lactamase_B"/>
    <property type="match status" value="1"/>
</dbReference>
<dbReference type="Pfam" id="PF10996">
    <property type="entry name" value="Beta-Casp"/>
    <property type="match status" value="1"/>
</dbReference>
<dbReference type="STRING" id="76731.RD2015_2700"/>
<dbReference type="InterPro" id="IPR011108">
    <property type="entry name" value="RMMBL"/>
</dbReference>
<dbReference type="GO" id="GO:0004521">
    <property type="term" value="F:RNA endonuclease activity"/>
    <property type="evidence" value="ECO:0007669"/>
    <property type="project" value="TreeGrafter"/>
</dbReference>
<dbReference type="GO" id="GO:0016787">
    <property type="term" value="F:hydrolase activity"/>
    <property type="evidence" value="ECO:0007669"/>
    <property type="project" value="UniProtKB-KW"/>
</dbReference>
<dbReference type="Pfam" id="PF07521">
    <property type="entry name" value="RMMBL"/>
    <property type="match status" value="1"/>
</dbReference>
<protein>
    <submittedName>
        <fullName evidence="2">mRNA 3'-end processing factor</fullName>
    </submittedName>
</protein>
<dbReference type="OrthoDB" id="9803916at2"/>
<dbReference type="PATRIC" id="fig|76731.3.peg.2764"/>
<sequence length="460" mass="50459">MSTIPHARLQFLGAVGTVTGSRYLIDHEGRRLLVDCGLFQGLKQLRLRNWAPFPVEPASIDAVILTHAHLDHSGYLPRLMEEGFSGPVHVTPGTADLLPILLRDAGRLQEEDARYANRHHFSKHAAALPLYTEAMAERVLNHVKAHRFGERFDVLPGWQATFSHAGHIIGAASVHLAGGFGSLLFSGDLGRSDDPMMLPPAPAPDADIVVVESTYGDRRHPVPPGDDELAQILSRTAARGGTTLIPAFAVGRAQAVLHAILKLKRERRIPDLPLYLNSPMAMRVSQLLRPHADEQRLTEQDLQDLAAEVRYVASEQASRELNRPAYPSVIVAASGMATGGRVLHHLKALAPHAQHTLLFAGYQAMGTRGAALVAGAERIRLHGEWIPVRAEVRQLQGMSSHADQEQLLQWLATPTRRPRRVYVTHGEPTASDTLRQAIEERMGGTVSVPEFLDQVELPLD</sequence>
<dbReference type="SUPFAM" id="SSF56281">
    <property type="entry name" value="Metallo-hydrolase/oxidoreductase"/>
    <property type="match status" value="1"/>
</dbReference>
<name>A0A0U3MEM9_9BURK</name>
<proteinExistence type="predicted"/>
<dbReference type="InterPro" id="IPR036866">
    <property type="entry name" value="RibonucZ/Hydroxyglut_hydro"/>
</dbReference>
<dbReference type="RefSeq" id="WP_058935333.1">
    <property type="nucleotide sequence ID" value="NZ_CP013729.1"/>
</dbReference>
<evidence type="ECO:0000313" key="3">
    <source>
        <dbReference type="Proteomes" id="UP000060699"/>
    </source>
</evidence>
<dbReference type="KEGG" id="rdp:RD2015_2700"/>
<reference evidence="2 3" key="1">
    <citation type="submission" date="2015-12" db="EMBL/GenBank/DDBJ databases">
        <title>Complete genome of Roseateles depolymerans KCTC 42856.</title>
        <authorList>
            <person name="Kim K.M."/>
        </authorList>
    </citation>
    <scope>NUCLEOTIDE SEQUENCE [LARGE SCALE GENOMIC DNA]</scope>
    <source>
        <strain evidence="2 3">KCTC 42856</strain>
    </source>
</reference>
<evidence type="ECO:0000313" key="2">
    <source>
        <dbReference type="EMBL" id="ALV07165.1"/>
    </source>
</evidence>
<dbReference type="Proteomes" id="UP000060699">
    <property type="component" value="Chromosome"/>
</dbReference>
<organism evidence="2 3">
    <name type="scientific">Roseateles depolymerans</name>
    <dbReference type="NCBI Taxonomy" id="76731"/>
    <lineage>
        <taxon>Bacteria</taxon>
        <taxon>Pseudomonadati</taxon>
        <taxon>Pseudomonadota</taxon>
        <taxon>Betaproteobacteria</taxon>
        <taxon>Burkholderiales</taxon>
        <taxon>Sphaerotilaceae</taxon>
        <taxon>Roseateles</taxon>
    </lineage>
</organism>
<dbReference type="InterPro" id="IPR001279">
    <property type="entry name" value="Metallo-B-lactamas"/>
</dbReference>
<dbReference type="Gene3D" id="3.60.15.10">
    <property type="entry name" value="Ribonuclease Z/Hydroxyacylglutathione hydrolase-like"/>
    <property type="match status" value="1"/>
</dbReference>
<dbReference type="Pfam" id="PF00753">
    <property type="entry name" value="Lactamase_B"/>
    <property type="match status" value="1"/>
</dbReference>
<evidence type="ECO:0000256" key="1">
    <source>
        <dbReference type="ARBA" id="ARBA00022801"/>
    </source>
</evidence>
<keyword evidence="1" id="KW-0378">Hydrolase</keyword>
<dbReference type="InterPro" id="IPR050698">
    <property type="entry name" value="MBL"/>
</dbReference>
<dbReference type="EMBL" id="CP013729">
    <property type="protein sequence ID" value="ALV07165.1"/>
    <property type="molecule type" value="Genomic_DNA"/>
</dbReference>
<dbReference type="AlphaFoldDB" id="A0A0U3MEM9"/>
<dbReference type="PANTHER" id="PTHR11203:SF37">
    <property type="entry name" value="INTEGRATOR COMPLEX SUBUNIT 11"/>
    <property type="match status" value="1"/>
</dbReference>
<gene>
    <name evidence="2" type="ORF">RD2015_2700</name>
</gene>
<keyword evidence="3" id="KW-1185">Reference proteome</keyword>
<accession>A0A0U3MEM9</accession>
<dbReference type="SMART" id="SM01027">
    <property type="entry name" value="Beta-Casp"/>
    <property type="match status" value="1"/>
</dbReference>